<dbReference type="EMBL" id="OBEH01000002">
    <property type="protein sequence ID" value="SNZ00084.1"/>
    <property type="molecule type" value="Genomic_DNA"/>
</dbReference>
<sequence length="181" mass="20391">MAKPLHLFLFFFTLCFNYIIFSQNPKAGPVIADFGKVHKIDNPDFKTNVNSDFKVVFDITNSPESHIEINKTIETAARFLNMHAQSGVPESQLKVALVVHNKASKDIIQNKVYQNRYGVPNPNYNMVKELMNAGVEVILCGQSSKSRDFPKEELIPGVKISLSAMTALIQLQNEGYQLIKF</sequence>
<dbReference type="Proteomes" id="UP000219048">
    <property type="component" value="Unassembled WGS sequence"/>
</dbReference>
<dbReference type="OrthoDB" id="7206705at2"/>
<evidence type="ECO:0000313" key="1">
    <source>
        <dbReference type="EMBL" id="SNZ00084.1"/>
    </source>
</evidence>
<dbReference type="Gene3D" id="3.40.1260.10">
    <property type="entry name" value="DsrEFH-like"/>
    <property type="match status" value="1"/>
</dbReference>
<proteinExistence type="predicted"/>
<protein>
    <submittedName>
        <fullName evidence="1">Intracellular sulfur oxidation protein, DsrE/DsrF family</fullName>
    </submittedName>
</protein>
<gene>
    <name evidence="1" type="ORF">SAMN06265377_1901</name>
</gene>
<reference evidence="2" key="1">
    <citation type="submission" date="2017-09" db="EMBL/GenBank/DDBJ databases">
        <authorList>
            <person name="Varghese N."/>
            <person name="Submissions S."/>
        </authorList>
    </citation>
    <scope>NUCLEOTIDE SEQUENCE [LARGE SCALE GENOMIC DNA]</scope>
    <source>
        <strain evidence="2">DSM 25885</strain>
    </source>
</reference>
<accession>A0A285MSB9</accession>
<dbReference type="PANTHER" id="PTHR37691:SF1">
    <property type="entry name" value="BLR3518 PROTEIN"/>
    <property type="match status" value="1"/>
</dbReference>
<dbReference type="Pfam" id="PF02635">
    <property type="entry name" value="DsrE"/>
    <property type="match status" value="1"/>
</dbReference>
<dbReference type="RefSeq" id="WP_097045522.1">
    <property type="nucleotide sequence ID" value="NZ_OBEH01000002.1"/>
</dbReference>
<dbReference type="InterPro" id="IPR003787">
    <property type="entry name" value="Sulphur_relay_DsrE/F-like"/>
</dbReference>
<dbReference type="InterPro" id="IPR027396">
    <property type="entry name" value="DsrEFH-like"/>
</dbReference>
<name>A0A285MSB9_9FLAO</name>
<organism evidence="1 2">
    <name type="scientific">Flagellimonas pacifica</name>
    <dbReference type="NCBI Taxonomy" id="1247520"/>
    <lineage>
        <taxon>Bacteria</taxon>
        <taxon>Pseudomonadati</taxon>
        <taxon>Bacteroidota</taxon>
        <taxon>Flavobacteriia</taxon>
        <taxon>Flavobacteriales</taxon>
        <taxon>Flavobacteriaceae</taxon>
        <taxon>Flagellimonas</taxon>
    </lineage>
</organism>
<dbReference type="AlphaFoldDB" id="A0A285MSB9"/>
<keyword evidence="2" id="KW-1185">Reference proteome</keyword>
<evidence type="ECO:0000313" key="2">
    <source>
        <dbReference type="Proteomes" id="UP000219048"/>
    </source>
</evidence>
<dbReference type="PANTHER" id="PTHR37691">
    <property type="entry name" value="BLR3518 PROTEIN"/>
    <property type="match status" value="1"/>
</dbReference>
<dbReference type="SUPFAM" id="SSF75169">
    <property type="entry name" value="DsrEFH-like"/>
    <property type="match status" value="1"/>
</dbReference>